<dbReference type="PANTHER" id="PTHR33154">
    <property type="entry name" value="TRANSCRIPTIONAL REGULATOR, ARSR FAMILY"/>
    <property type="match status" value="1"/>
</dbReference>
<name>A0A9X0R888_VIBME</name>
<dbReference type="SMART" id="SM00418">
    <property type="entry name" value="HTH_ARSR"/>
    <property type="match status" value="1"/>
</dbReference>
<dbReference type="SUPFAM" id="SSF46785">
    <property type="entry name" value="Winged helix' DNA-binding domain"/>
    <property type="match status" value="1"/>
</dbReference>
<reference evidence="5" key="1">
    <citation type="submission" date="2020-08" db="EMBL/GenBank/DDBJ databases">
        <title>Genome Sequencing and Pan-Genome Analysis of Migratory bird Vibrio Strains, Inner Mongolia.</title>
        <authorList>
            <person name="Zheng L."/>
        </authorList>
    </citation>
    <scope>NUCLEOTIDE SEQUENCE</scope>
    <source>
        <strain evidence="5">M13F</strain>
    </source>
</reference>
<dbReference type="PROSITE" id="PS50987">
    <property type="entry name" value="HTH_ARSR_2"/>
    <property type="match status" value="1"/>
</dbReference>
<dbReference type="EMBL" id="JACRUP010000002">
    <property type="protein sequence ID" value="MBC5850256.1"/>
    <property type="molecule type" value="Genomic_DNA"/>
</dbReference>
<evidence type="ECO:0000256" key="3">
    <source>
        <dbReference type="ARBA" id="ARBA00023163"/>
    </source>
</evidence>
<dbReference type="Gene3D" id="1.10.10.10">
    <property type="entry name" value="Winged helix-like DNA-binding domain superfamily/Winged helix DNA-binding domain"/>
    <property type="match status" value="1"/>
</dbReference>
<dbReference type="PRINTS" id="PR00778">
    <property type="entry name" value="HTHARSR"/>
</dbReference>
<dbReference type="OrthoDB" id="9796124at2"/>
<keyword evidence="3" id="KW-0804">Transcription</keyword>
<keyword evidence="1" id="KW-0805">Transcription regulation</keyword>
<dbReference type="RefSeq" id="WP_004396534.1">
    <property type="nucleotide sequence ID" value="NZ_CAWQCL010000056.1"/>
</dbReference>
<proteinExistence type="predicted"/>
<keyword evidence="2" id="KW-0238">DNA-binding</keyword>
<dbReference type="Proteomes" id="UP000615796">
    <property type="component" value="Unassembled WGS sequence"/>
</dbReference>
<dbReference type="GeneID" id="79889370"/>
<dbReference type="CDD" id="cd00090">
    <property type="entry name" value="HTH_ARSR"/>
    <property type="match status" value="1"/>
</dbReference>
<accession>A0A9X0R888</accession>
<dbReference type="GO" id="GO:0003677">
    <property type="term" value="F:DNA binding"/>
    <property type="evidence" value="ECO:0007669"/>
    <property type="project" value="UniProtKB-KW"/>
</dbReference>
<comment type="caution">
    <text evidence="5">The sequence shown here is derived from an EMBL/GenBank/DDBJ whole genome shotgun (WGS) entry which is preliminary data.</text>
</comment>
<dbReference type="InterPro" id="IPR036390">
    <property type="entry name" value="WH_DNA-bd_sf"/>
</dbReference>
<dbReference type="AlphaFoldDB" id="A0A9X0R888"/>
<dbReference type="NCBIfam" id="NF033788">
    <property type="entry name" value="HTH_metalloreg"/>
    <property type="match status" value="1"/>
</dbReference>
<dbReference type="InterPro" id="IPR011991">
    <property type="entry name" value="ArsR-like_HTH"/>
</dbReference>
<evidence type="ECO:0000313" key="5">
    <source>
        <dbReference type="EMBL" id="MBC5850256.1"/>
    </source>
</evidence>
<evidence type="ECO:0000256" key="1">
    <source>
        <dbReference type="ARBA" id="ARBA00023015"/>
    </source>
</evidence>
<evidence type="ECO:0000313" key="6">
    <source>
        <dbReference type="Proteomes" id="UP000615796"/>
    </source>
</evidence>
<gene>
    <name evidence="5" type="ORF">H8Q88_04695</name>
</gene>
<dbReference type="InterPro" id="IPR036388">
    <property type="entry name" value="WH-like_DNA-bd_sf"/>
</dbReference>
<dbReference type="InterPro" id="IPR001845">
    <property type="entry name" value="HTH_ArsR_DNA-bd_dom"/>
</dbReference>
<dbReference type="InterPro" id="IPR051081">
    <property type="entry name" value="HTH_MetalResp_TranReg"/>
</dbReference>
<evidence type="ECO:0000259" key="4">
    <source>
        <dbReference type="PROSITE" id="PS50987"/>
    </source>
</evidence>
<dbReference type="Pfam" id="PF01022">
    <property type="entry name" value="HTH_5"/>
    <property type="match status" value="1"/>
</dbReference>
<dbReference type="GO" id="GO:0003700">
    <property type="term" value="F:DNA-binding transcription factor activity"/>
    <property type="evidence" value="ECO:0007669"/>
    <property type="project" value="InterPro"/>
</dbReference>
<protein>
    <submittedName>
        <fullName evidence="5">Helix-turn-helix transcriptional regulator</fullName>
    </submittedName>
</protein>
<dbReference type="PANTHER" id="PTHR33154:SF28">
    <property type="entry name" value="HTH-TYPE TRANSCRIPTIONAL REGULATOR YGAV-RELATED"/>
    <property type="match status" value="1"/>
</dbReference>
<organism evidence="5 6">
    <name type="scientific">Vibrio metschnikovii</name>
    <dbReference type="NCBI Taxonomy" id="28172"/>
    <lineage>
        <taxon>Bacteria</taxon>
        <taxon>Pseudomonadati</taxon>
        <taxon>Pseudomonadota</taxon>
        <taxon>Gammaproteobacteria</taxon>
        <taxon>Vibrionales</taxon>
        <taxon>Vibrionaceae</taxon>
        <taxon>Vibrio</taxon>
    </lineage>
</organism>
<evidence type="ECO:0000256" key="2">
    <source>
        <dbReference type="ARBA" id="ARBA00023125"/>
    </source>
</evidence>
<feature type="domain" description="HTH arsR-type" evidence="4">
    <location>
        <begin position="8"/>
        <end position="102"/>
    </location>
</feature>
<sequence length="106" mass="12086">MAEINIDQMQVHIDEVTELLKIMAHPERMMVLCQLIEGEVAVAQLQQASLLSQSALSQHLALLRRQRLISARKRSQQVFYSLADQRVQQLIASLQHIFCHPNNANS</sequence>
<keyword evidence="6" id="KW-1185">Reference proteome</keyword>